<dbReference type="Gene3D" id="3.40.1260.10">
    <property type="entry name" value="DsrEFH-like"/>
    <property type="match status" value="1"/>
</dbReference>
<evidence type="ECO:0008006" key="4">
    <source>
        <dbReference type="Google" id="ProtNLM"/>
    </source>
</evidence>
<proteinExistence type="predicted"/>
<dbReference type="InterPro" id="IPR027396">
    <property type="entry name" value="DsrEFH-like"/>
</dbReference>
<evidence type="ECO:0000313" key="3">
    <source>
        <dbReference type="Proteomes" id="UP000228987"/>
    </source>
</evidence>
<dbReference type="AlphaFoldDB" id="A0A2A5C6G6"/>
<evidence type="ECO:0000313" key="2">
    <source>
        <dbReference type="EMBL" id="PCJ39397.1"/>
    </source>
</evidence>
<protein>
    <recommendedName>
        <fullName evidence="4">Tat pathway signal protein</fullName>
    </recommendedName>
</protein>
<sequence length="235" mass="25229">MRFDMKKKDNTNAIERRSLVKVMGTAALAGLAVNASTANAQNSANTNGFTPMRHSEDSWLDELSGNHRVFVDTSSALGGVDGLLYSANIMNTHNNVYAGSDEDYAMILCFRHNSTPFAFNDAIWEKYGDIFYGIMQYADPKTGEAPKMNLLNSADHAMFPGLTIDGMAARDVQFAICSNATRFFSGAVAGSTDASAADVFDELVANAVPNSRFVSAGVIAATRAQEYGYSLLSTG</sequence>
<gene>
    <name evidence="2" type="ORF">COA71_14115</name>
</gene>
<accession>A0A2A5C6G6</accession>
<feature type="chain" id="PRO_5012224312" description="Tat pathway signal protein" evidence="1">
    <location>
        <begin position="41"/>
        <end position="235"/>
    </location>
</feature>
<organism evidence="2 3">
    <name type="scientific">SAR86 cluster bacterium</name>
    <dbReference type="NCBI Taxonomy" id="2030880"/>
    <lineage>
        <taxon>Bacteria</taxon>
        <taxon>Pseudomonadati</taxon>
        <taxon>Pseudomonadota</taxon>
        <taxon>Gammaproteobacteria</taxon>
        <taxon>SAR86 cluster</taxon>
    </lineage>
</organism>
<keyword evidence="1" id="KW-0732">Signal</keyword>
<feature type="signal peptide" evidence="1">
    <location>
        <begin position="1"/>
        <end position="40"/>
    </location>
</feature>
<evidence type="ECO:0000256" key="1">
    <source>
        <dbReference type="SAM" id="SignalP"/>
    </source>
</evidence>
<dbReference type="EMBL" id="NVWI01000015">
    <property type="protein sequence ID" value="PCJ39397.1"/>
    <property type="molecule type" value="Genomic_DNA"/>
</dbReference>
<reference evidence="3" key="1">
    <citation type="submission" date="2017-08" db="EMBL/GenBank/DDBJ databases">
        <title>A dynamic microbial community with high functional redundancy inhabits the cold, oxic subseafloor aquifer.</title>
        <authorList>
            <person name="Tully B.J."/>
            <person name="Wheat C.G."/>
            <person name="Glazer B.T."/>
            <person name="Huber J.A."/>
        </authorList>
    </citation>
    <scope>NUCLEOTIDE SEQUENCE [LARGE SCALE GENOMIC DNA]</scope>
</reference>
<dbReference type="Proteomes" id="UP000228987">
    <property type="component" value="Unassembled WGS sequence"/>
</dbReference>
<name>A0A2A5C6G6_9GAMM</name>
<comment type="caution">
    <text evidence="2">The sequence shown here is derived from an EMBL/GenBank/DDBJ whole genome shotgun (WGS) entry which is preliminary data.</text>
</comment>